<feature type="transmembrane region" description="Helical" evidence="1">
    <location>
        <begin position="89"/>
        <end position="108"/>
    </location>
</feature>
<dbReference type="EMBL" id="FNOK01000051">
    <property type="protein sequence ID" value="SDZ20172.1"/>
    <property type="molecule type" value="Genomic_DNA"/>
</dbReference>
<dbReference type="RefSeq" id="WP_093275000.1">
    <property type="nucleotide sequence ID" value="NZ_FNOK01000051.1"/>
</dbReference>
<keyword evidence="1" id="KW-0472">Membrane</keyword>
<proteinExistence type="predicted"/>
<dbReference type="AlphaFoldDB" id="A0A1H3R2W8"/>
<keyword evidence="1" id="KW-1133">Transmembrane helix</keyword>
<feature type="transmembrane region" description="Helical" evidence="1">
    <location>
        <begin position="55"/>
        <end position="77"/>
    </location>
</feature>
<sequence length="109" mass="11020">MAPARPTAALLTPLVAAAGTAVGVLALFFGQRALAPVLAGGPGATCTEPDCLLGVGVWLIVGGVVAVCASSLAGAVFRHPDRPVRRGLFVALWCLAAYLVESVVLWILA</sequence>
<evidence type="ECO:0000313" key="2">
    <source>
        <dbReference type="EMBL" id="SDZ20172.1"/>
    </source>
</evidence>
<gene>
    <name evidence="2" type="ORF">SAMN05216215_105141</name>
</gene>
<keyword evidence="1" id="KW-0812">Transmembrane</keyword>
<protein>
    <submittedName>
        <fullName evidence="2">Uncharacterized protein</fullName>
    </submittedName>
</protein>
<reference evidence="3" key="1">
    <citation type="submission" date="2016-10" db="EMBL/GenBank/DDBJ databases">
        <authorList>
            <person name="Varghese N."/>
            <person name="Submissions S."/>
        </authorList>
    </citation>
    <scope>NUCLEOTIDE SEQUENCE [LARGE SCALE GENOMIC DNA]</scope>
    <source>
        <strain evidence="3">CGMCC 4.3530</strain>
    </source>
</reference>
<keyword evidence="3" id="KW-1185">Reference proteome</keyword>
<organism evidence="2 3">
    <name type="scientific">Saccharopolyspora shandongensis</name>
    <dbReference type="NCBI Taxonomy" id="418495"/>
    <lineage>
        <taxon>Bacteria</taxon>
        <taxon>Bacillati</taxon>
        <taxon>Actinomycetota</taxon>
        <taxon>Actinomycetes</taxon>
        <taxon>Pseudonocardiales</taxon>
        <taxon>Pseudonocardiaceae</taxon>
        <taxon>Saccharopolyspora</taxon>
    </lineage>
</organism>
<evidence type="ECO:0000313" key="3">
    <source>
        <dbReference type="Proteomes" id="UP000199529"/>
    </source>
</evidence>
<dbReference type="STRING" id="418495.SAMN05216215_105141"/>
<name>A0A1H3R2W8_9PSEU</name>
<dbReference type="OrthoDB" id="3700124at2"/>
<dbReference type="Proteomes" id="UP000199529">
    <property type="component" value="Unassembled WGS sequence"/>
</dbReference>
<accession>A0A1H3R2W8</accession>
<evidence type="ECO:0000256" key="1">
    <source>
        <dbReference type="SAM" id="Phobius"/>
    </source>
</evidence>